<gene>
    <name evidence="1" type="ORF">ACFSUF_00190</name>
</gene>
<evidence type="ECO:0000313" key="1">
    <source>
        <dbReference type="EMBL" id="MFD2610835.1"/>
    </source>
</evidence>
<protein>
    <submittedName>
        <fullName evidence="1">Uncharacterized protein</fullName>
    </submittedName>
</protein>
<keyword evidence="2" id="KW-1185">Reference proteome</keyword>
<reference evidence="2" key="1">
    <citation type="journal article" date="2019" name="Int. J. Syst. Evol. Microbiol.">
        <title>The Global Catalogue of Microorganisms (GCM) 10K type strain sequencing project: providing services to taxonomists for standard genome sequencing and annotation.</title>
        <authorList>
            <consortium name="The Broad Institute Genomics Platform"/>
            <consortium name="The Broad Institute Genome Sequencing Center for Infectious Disease"/>
            <person name="Wu L."/>
            <person name="Ma J."/>
        </authorList>
    </citation>
    <scope>NUCLEOTIDE SEQUENCE [LARGE SCALE GENOMIC DNA]</scope>
    <source>
        <strain evidence="2">KCTC 3950</strain>
    </source>
</reference>
<evidence type="ECO:0000313" key="2">
    <source>
        <dbReference type="Proteomes" id="UP001597541"/>
    </source>
</evidence>
<comment type="caution">
    <text evidence="1">The sequence shown here is derived from an EMBL/GenBank/DDBJ whole genome shotgun (WGS) entry which is preliminary data.</text>
</comment>
<sequence>MEISSKPQPEAILINRYDNSSKIVIEVKDLVNIYYSNKKKDGREKSKRVHYNEKFIERIAELVYQVIDKLLEVEQITLTEAISELIFKGLLVSVYRESEGFEINGKKIRLRSSSVRREVLSLSPMQEEELISDIVINVVSYLKHNIYACIEGKAKEFIDYHEFRIGKLNFMVGKSYFDSRFTFQYKDEPSDYTYNTPEIPQLESRVHEFYAHCIKKFSEYKSKEYKRVLLIINKNRYDKERIINMLKDIPPPECIDEVWLSYDIKEEVCKEKTEDFDREILVDIDYVKVFG</sequence>
<proteinExistence type="predicted"/>
<dbReference type="Proteomes" id="UP001597541">
    <property type="component" value="Unassembled WGS sequence"/>
</dbReference>
<name>A0ABW5P8M8_9BACL</name>
<dbReference type="RefSeq" id="WP_377598942.1">
    <property type="nucleotide sequence ID" value="NZ_JBHUME010000001.1"/>
</dbReference>
<dbReference type="EMBL" id="JBHUME010000001">
    <property type="protein sequence ID" value="MFD2610835.1"/>
    <property type="molecule type" value="Genomic_DNA"/>
</dbReference>
<accession>A0ABW5P8M8</accession>
<organism evidence="1 2">
    <name type="scientific">Paenibacillus gansuensis</name>
    <dbReference type="NCBI Taxonomy" id="306542"/>
    <lineage>
        <taxon>Bacteria</taxon>
        <taxon>Bacillati</taxon>
        <taxon>Bacillota</taxon>
        <taxon>Bacilli</taxon>
        <taxon>Bacillales</taxon>
        <taxon>Paenibacillaceae</taxon>
        <taxon>Paenibacillus</taxon>
    </lineage>
</organism>